<gene>
    <name evidence="1" type="ORF">BaOVIS_025060</name>
</gene>
<dbReference type="AlphaFoldDB" id="A0A9W5TBJ1"/>
<name>A0A9W5TBJ1_BABOV</name>
<dbReference type="Proteomes" id="UP001057455">
    <property type="component" value="Unassembled WGS sequence"/>
</dbReference>
<keyword evidence="1" id="KW-0378">Hydrolase</keyword>
<dbReference type="EMBL" id="BLIY01000017">
    <property type="protein sequence ID" value="GFE55102.1"/>
    <property type="molecule type" value="Genomic_DNA"/>
</dbReference>
<organism evidence="1 2">
    <name type="scientific">Babesia ovis</name>
    <dbReference type="NCBI Taxonomy" id="5869"/>
    <lineage>
        <taxon>Eukaryota</taxon>
        <taxon>Sar</taxon>
        <taxon>Alveolata</taxon>
        <taxon>Apicomplexa</taxon>
        <taxon>Aconoidasida</taxon>
        <taxon>Piroplasmida</taxon>
        <taxon>Babesiidae</taxon>
        <taxon>Babesia</taxon>
    </lineage>
</organism>
<dbReference type="GO" id="GO:0004386">
    <property type="term" value="F:helicase activity"/>
    <property type="evidence" value="ECO:0007669"/>
    <property type="project" value="UniProtKB-KW"/>
</dbReference>
<keyword evidence="1" id="KW-0547">Nucleotide-binding</keyword>
<comment type="caution">
    <text evidence="1">The sequence shown here is derived from an EMBL/GenBank/DDBJ whole genome shotgun (WGS) entry which is preliminary data.</text>
</comment>
<accession>A0A9W5TBJ1</accession>
<reference evidence="1" key="1">
    <citation type="submission" date="2019-12" db="EMBL/GenBank/DDBJ databases">
        <title>Genome sequence of Babesia ovis.</title>
        <authorList>
            <person name="Yamagishi J."/>
            <person name="Sevinc F."/>
            <person name="Xuan X."/>
        </authorList>
    </citation>
    <scope>NUCLEOTIDE SEQUENCE</scope>
    <source>
        <strain evidence="1">Selcuk</strain>
    </source>
</reference>
<protein>
    <submittedName>
        <fullName evidence="1">DEAD DEAH box RNA helicase, putative</fullName>
    </submittedName>
</protein>
<proteinExistence type="predicted"/>
<keyword evidence="1" id="KW-0347">Helicase</keyword>
<keyword evidence="2" id="KW-1185">Reference proteome</keyword>
<keyword evidence="1" id="KW-0067">ATP-binding</keyword>
<evidence type="ECO:0000313" key="2">
    <source>
        <dbReference type="Proteomes" id="UP001057455"/>
    </source>
</evidence>
<dbReference type="OrthoDB" id="366133at2759"/>
<sequence>MTIFCAIRIAGLPDSGMVISSPKYLVAPWNSVMFVLDPLLFPKDVEFLSYHVANIKEKPEDLAQAVAKLLSDGSRICVYAGIHHIKQCLQATGSLQRYPLRKPEQALMLRRFRKGQFAILMTDTDTGKLPSPDIVLHYDLPKTTALLHQRQRQQRCNVFFYLTHERVLLAHLQCHLGALMKKWELPSRTEQASAFLDNISNMVDTMNPLPVTIQFGTSDYQLLGALLYMAYRKFAHRKKHYLLHDPGFQRFKTRRDVETFLADCGITSYGGITLTKKGFVIDSYDMLCHPMIHDTAELASIQQLRRRVQKGFIKSHQQRQSVFNKLARQEERRMVHLFRSTNKN</sequence>
<evidence type="ECO:0000313" key="1">
    <source>
        <dbReference type="EMBL" id="GFE55102.1"/>
    </source>
</evidence>